<reference evidence="1 2" key="1">
    <citation type="submission" date="2020-01" db="EMBL/GenBank/DDBJ databases">
        <title>Paenibacillus soybeanensis sp. nov. isolated from the nodules of soybean (Glycine max(L.) Merr).</title>
        <authorList>
            <person name="Wang H."/>
        </authorList>
    </citation>
    <scope>NUCLEOTIDE SEQUENCE [LARGE SCALE GENOMIC DNA]</scope>
    <source>
        <strain evidence="1 2">T1</strain>
    </source>
</reference>
<dbReference type="RefSeq" id="WP_161746320.1">
    <property type="nucleotide sequence ID" value="NZ_JAAAMV010000026.1"/>
</dbReference>
<gene>
    <name evidence="1" type="ORF">GT019_25790</name>
</gene>
<organism evidence="1 2">
    <name type="scientific">Paenibacillus glycinis</name>
    <dbReference type="NCBI Taxonomy" id="2697035"/>
    <lineage>
        <taxon>Bacteria</taxon>
        <taxon>Bacillati</taxon>
        <taxon>Bacillota</taxon>
        <taxon>Bacilli</taxon>
        <taxon>Bacillales</taxon>
        <taxon>Paenibacillaceae</taxon>
        <taxon>Paenibacillus</taxon>
    </lineage>
</organism>
<protein>
    <submittedName>
        <fullName evidence="1">Uncharacterized protein</fullName>
    </submittedName>
</protein>
<dbReference type="EMBL" id="JAAAMV010000026">
    <property type="protein sequence ID" value="NBD27297.1"/>
    <property type="molecule type" value="Genomic_DNA"/>
</dbReference>
<sequence>MTVIAEKNPDCVPYYTGWTGSGETMRRMAADLAANRNESGSKQAFEKSGPIARADAAHVDFPMHYNGYAGNGTRMREIAESISRSKRA</sequence>
<dbReference type="Proteomes" id="UP000665561">
    <property type="component" value="Unassembled WGS sequence"/>
</dbReference>
<comment type="caution">
    <text evidence="1">The sequence shown here is derived from an EMBL/GenBank/DDBJ whole genome shotgun (WGS) entry which is preliminary data.</text>
</comment>
<evidence type="ECO:0000313" key="1">
    <source>
        <dbReference type="EMBL" id="NBD27297.1"/>
    </source>
</evidence>
<proteinExistence type="predicted"/>
<keyword evidence="2" id="KW-1185">Reference proteome</keyword>
<evidence type="ECO:0000313" key="2">
    <source>
        <dbReference type="Proteomes" id="UP000665561"/>
    </source>
</evidence>
<accession>A0ABW9XYJ2</accession>
<name>A0ABW9XYJ2_9BACL</name>